<reference evidence="2 3" key="1">
    <citation type="journal article" date="2006" name="J. Bacteriol.">
        <title>Living with genome instability: the adaptation of phytoplasmas to diverse environments of their insect and plant hosts.</title>
        <authorList>
            <person name="Bai X."/>
            <person name="Zhang J."/>
            <person name="Ewing A."/>
            <person name="Miller S.A."/>
            <person name="Jancso Radek A."/>
            <person name="Shevchenko D.V."/>
            <person name="Tsukerman K."/>
            <person name="Walunas T."/>
            <person name="Lapidus A."/>
            <person name="Campbell J.W."/>
            <person name="Hogenhout S.A."/>
        </authorList>
    </citation>
    <scope>NUCLEOTIDE SEQUENCE [LARGE SCALE GENOMIC DNA]</scope>
    <source>
        <strain evidence="2 3">AYWB</strain>
    </source>
</reference>
<accession>Q2NIQ8</accession>
<feature type="transmembrane region" description="Helical" evidence="1">
    <location>
        <begin position="12"/>
        <end position="31"/>
    </location>
</feature>
<evidence type="ECO:0000313" key="3">
    <source>
        <dbReference type="Proteomes" id="UP000001934"/>
    </source>
</evidence>
<keyword evidence="1" id="KW-0472">Membrane</keyword>
<dbReference type="STRING" id="322098.AYWB_568"/>
<keyword evidence="1" id="KW-0812">Transmembrane</keyword>
<keyword evidence="3" id="KW-1185">Reference proteome</keyword>
<gene>
    <name evidence="2" type="ordered locus">AYWB_568</name>
</gene>
<evidence type="ECO:0000313" key="2">
    <source>
        <dbReference type="EMBL" id="ABC65685.1"/>
    </source>
</evidence>
<dbReference type="EMBL" id="CP000061">
    <property type="protein sequence ID" value="ABC65685.1"/>
    <property type="molecule type" value="Genomic_DNA"/>
</dbReference>
<dbReference type="KEGG" id="ayw:AYWB_568"/>
<protein>
    <submittedName>
        <fullName evidence="2">Uncharacterized protein</fullName>
    </submittedName>
</protein>
<keyword evidence="1" id="KW-1133">Transmembrane helix</keyword>
<dbReference type="HOGENOM" id="CLU_3021892_0_0_14"/>
<sequence>MLFVSIIYIRDALMKASFFFIAVGILLSSLLKIICAQNTKNKTAFLCSIQKEKIM</sequence>
<proteinExistence type="predicted"/>
<evidence type="ECO:0000256" key="1">
    <source>
        <dbReference type="SAM" id="Phobius"/>
    </source>
</evidence>
<name>Q2NIQ8_AYWBP</name>
<dbReference type="AlphaFoldDB" id="Q2NIQ8"/>
<organism evidence="2 3">
    <name type="scientific">Aster yellows witches'-broom phytoplasma (strain AYWB)</name>
    <dbReference type="NCBI Taxonomy" id="322098"/>
    <lineage>
        <taxon>Bacteria</taxon>
        <taxon>Bacillati</taxon>
        <taxon>Mycoplasmatota</taxon>
        <taxon>Mollicutes</taxon>
        <taxon>Acholeplasmatales</taxon>
        <taxon>Acholeplasmataceae</taxon>
        <taxon>Candidatus Phytoplasma</taxon>
        <taxon>16SrI (Aster yellows group)</taxon>
    </lineage>
</organism>
<dbReference type="Proteomes" id="UP000001934">
    <property type="component" value="Chromosome"/>
</dbReference>